<proteinExistence type="predicted"/>
<dbReference type="Pfam" id="PF01915">
    <property type="entry name" value="Glyco_hydro_3_C"/>
    <property type="match status" value="1"/>
</dbReference>
<feature type="chain" id="PRO_5001973191" description="Beta-glucosidase" evidence="3">
    <location>
        <begin position="24"/>
        <end position="627"/>
    </location>
</feature>
<dbReference type="EMBL" id="CM002922">
    <property type="protein sequence ID" value="KGN66708.1"/>
    <property type="molecule type" value="Genomic_DNA"/>
</dbReference>
<dbReference type="GO" id="GO:0008422">
    <property type="term" value="F:beta-glucosidase activity"/>
    <property type="evidence" value="ECO:0000318"/>
    <property type="project" value="GO_Central"/>
</dbReference>
<evidence type="ECO:0000259" key="5">
    <source>
        <dbReference type="Pfam" id="PF01915"/>
    </source>
</evidence>
<dbReference type="InterPro" id="IPR051915">
    <property type="entry name" value="Cellulose_Degrad_GH3"/>
</dbReference>
<dbReference type="eggNOG" id="ENOG502QQ55">
    <property type="taxonomic scope" value="Eukaryota"/>
</dbReference>
<evidence type="ECO:0000256" key="2">
    <source>
        <dbReference type="ARBA" id="ARBA00023295"/>
    </source>
</evidence>
<dbReference type="Gene3D" id="3.40.50.1700">
    <property type="entry name" value="Glycoside hydrolase family 3 C-terminal domain"/>
    <property type="match status" value="1"/>
</dbReference>
<evidence type="ECO:0000313" key="7">
    <source>
        <dbReference type="Proteomes" id="UP000029981"/>
    </source>
</evidence>
<keyword evidence="3" id="KW-0732">Signal</keyword>
<reference evidence="6 7" key="1">
    <citation type="journal article" date="2009" name="Nat. Genet.">
        <title>The genome of the cucumber, Cucumis sativus L.</title>
        <authorList>
            <person name="Huang S."/>
            <person name="Li R."/>
            <person name="Zhang Z."/>
            <person name="Li L."/>
            <person name="Gu X."/>
            <person name="Fan W."/>
            <person name="Lucas W.J."/>
            <person name="Wang X."/>
            <person name="Xie B."/>
            <person name="Ni P."/>
            <person name="Ren Y."/>
            <person name="Zhu H."/>
            <person name="Li J."/>
            <person name="Lin K."/>
            <person name="Jin W."/>
            <person name="Fei Z."/>
            <person name="Li G."/>
            <person name="Staub J."/>
            <person name="Kilian A."/>
            <person name="van der Vossen E.A."/>
            <person name="Wu Y."/>
            <person name="Guo J."/>
            <person name="He J."/>
            <person name="Jia Z."/>
            <person name="Ren Y."/>
            <person name="Tian G."/>
            <person name="Lu Y."/>
            <person name="Ruan J."/>
            <person name="Qian W."/>
            <person name="Wang M."/>
            <person name="Huang Q."/>
            <person name="Li B."/>
            <person name="Xuan Z."/>
            <person name="Cao J."/>
            <person name="Asan"/>
            <person name="Wu Z."/>
            <person name="Zhang J."/>
            <person name="Cai Q."/>
            <person name="Bai Y."/>
            <person name="Zhao B."/>
            <person name="Han Y."/>
            <person name="Li Y."/>
            <person name="Li X."/>
            <person name="Wang S."/>
            <person name="Shi Q."/>
            <person name="Liu S."/>
            <person name="Cho W.K."/>
            <person name="Kim J.Y."/>
            <person name="Xu Y."/>
            <person name="Heller-Uszynska K."/>
            <person name="Miao H."/>
            <person name="Cheng Z."/>
            <person name="Zhang S."/>
            <person name="Wu J."/>
            <person name="Yang Y."/>
            <person name="Kang H."/>
            <person name="Li M."/>
            <person name="Liang H."/>
            <person name="Ren X."/>
            <person name="Shi Z."/>
            <person name="Wen M."/>
            <person name="Jian M."/>
            <person name="Yang H."/>
            <person name="Zhang G."/>
            <person name="Yang Z."/>
            <person name="Chen R."/>
            <person name="Liu S."/>
            <person name="Li J."/>
            <person name="Ma L."/>
            <person name="Liu H."/>
            <person name="Zhou Y."/>
            <person name="Zhao J."/>
            <person name="Fang X."/>
            <person name="Li G."/>
            <person name="Fang L."/>
            <person name="Li Y."/>
            <person name="Liu D."/>
            <person name="Zheng H."/>
            <person name="Zhang Y."/>
            <person name="Qin N."/>
            <person name="Li Z."/>
            <person name="Yang G."/>
            <person name="Yang S."/>
            <person name="Bolund L."/>
            <person name="Kristiansen K."/>
            <person name="Zheng H."/>
            <person name="Li S."/>
            <person name="Zhang X."/>
            <person name="Yang H."/>
            <person name="Wang J."/>
            <person name="Sun R."/>
            <person name="Zhang B."/>
            <person name="Jiang S."/>
            <person name="Wang J."/>
            <person name="Du Y."/>
            <person name="Li S."/>
        </authorList>
    </citation>
    <scope>NUCLEOTIDE SEQUENCE [LARGE SCALE GENOMIC DNA]</scope>
    <source>
        <strain evidence="7">cv. 9930</strain>
    </source>
</reference>
<feature type="domain" description="Glycoside hydrolase family 3 C-terminal" evidence="5">
    <location>
        <begin position="412"/>
        <end position="621"/>
    </location>
</feature>
<dbReference type="KEGG" id="csv:101211593"/>
<feature type="signal peptide" evidence="3">
    <location>
        <begin position="1"/>
        <end position="23"/>
    </location>
</feature>
<dbReference type="InterPro" id="IPR017853">
    <property type="entry name" value="GH"/>
</dbReference>
<dbReference type="OrthoDB" id="47059at2759"/>
<dbReference type="OMA" id="NDMFAHG"/>
<evidence type="ECO:0000256" key="1">
    <source>
        <dbReference type="ARBA" id="ARBA00022801"/>
    </source>
</evidence>
<evidence type="ECO:0000259" key="4">
    <source>
        <dbReference type="Pfam" id="PF00933"/>
    </source>
</evidence>
<dbReference type="InterPro" id="IPR001764">
    <property type="entry name" value="Glyco_hydro_3_N"/>
</dbReference>
<gene>
    <name evidence="6" type="ORF">Csa_1G661750</name>
</gene>
<dbReference type="InterPro" id="IPR002772">
    <property type="entry name" value="Glyco_hydro_3_C"/>
</dbReference>
<evidence type="ECO:0000313" key="6">
    <source>
        <dbReference type="EMBL" id="KGN66708.1"/>
    </source>
</evidence>
<dbReference type="Gene3D" id="3.20.20.300">
    <property type="entry name" value="Glycoside hydrolase, family 3, N-terminal domain"/>
    <property type="match status" value="1"/>
</dbReference>
<dbReference type="PANTHER" id="PTHR30620">
    <property type="entry name" value="PERIPLASMIC BETA-GLUCOSIDASE-RELATED"/>
    <property type="match status" value="1"/>
</dbReference>
<dbReference type="Pfam" id="PF00933">
    <property type="entry name" value="Glyco_hydro_3"/>
    <property type="match status" value="1"/>
</dbReference>
<evidence type="ECO:0000256" key="3">
    <source>
        <dbReference type="SAM" id="SignalP"/>
    </source>
</evidence>
<feature type="domain" description="Glycoside hydrolase family 3 N-terminal" evidence="4">
    <location>
        <begin position="47"/>
        <end position="375"/>
    </location>
</feature>
<keyword evidence="7" id="KW-1185">Reference proteome</keyword>
<dbReference type="FunFam" id="3.20.20.300:FF:000003">
    <property type="entry name" value="Beta-D-glucan exohydrolase isoenzyme ExoI"/>
    <property type="match status" value="1"/>
</dbReference>
<dbReference type="Proteomes" id="UP000029981">
    <property type="component" value="Chromosome 1"/>
</dbReference>
<reference evidence="6 7" key="3">
    <citation type="journal article" date="2010" name="BMC Genomics">
        <title>Transcriptome sequencing and comparative analysis of cucumber flowers with different sex types.</title>
        <authorList>
            <person name="Guo S."/>
            <person name="Zheng Y."/>
            <person name="Joung J.G."/>
            <person name="Liu S."/>
            <person name="Zhang Z."/>
            <person name="Crasta O.R."/>
            <person name="Sobral B.W."/>
            <person name="Xu Y."/>
            <person name="Huang S."/>
            <person name="Fei Z."/>
        </authorList>
    </citation>
    <scope>NUCLEOTIDE SEQUENCE [LARGE SCALE GENOMIC DNA]</scope>
    <source>
        <strain evidence="7">cv. 9930</strain>
    </source>
</reference>
<reference evidence="6 7" key="4">
    <citation type="journal article" date="2011" name="BMC Genomics">
        <title>RNA-Seq improves annotation of protein-coding genes in the cucumber genome.</title>
        <authorList>
            <person name="Li Z."/>
            <person name="Zhang Z."/>
            <person name="Yan P."/>
            <person name="Huang S."/>
            <person name="Fei Z."/>
            <person name="Lin K."/>
        </authorList>
    </citation>
    <scope>NUCLEOTIDE SEQUENCE [LARGE SCALE GENOMIC DNA]</scope>
    <source>
        <strain evidence="7">cv. 9930</strain>
    </source>
</reference>
<dbReference type="InterPro" id="IPR036962">
    <property type="entry name" value="Glyco_hydro_3_N_sf"/>
</dbReference>
<dbReference type="Gramene" id="KGN66708">
    <property type="protein sequence ID" value="KGN66708"/>
    <property type="gene ID" value="Csa_1G661750"/>
</dbReference>
<evidence type="ECO:0008006" key="8">
    <source>
        <dbReference type="Google" id="ProtNLM"/>
    </source>
</evidence>
<dbReference type="PANTHER" id="PTHR30620:SF91">
    <property type="entry name" value="BETA-GLUCOSIDASE"/>
    <property type="match status" value="1"/>
</dbReference>
<dbReference type="AlphaFoldDB" id="A0A0A0LY55"/>
<dbReference type="GO" id="GO:0009251">
    <property type="term" value="P:glucan catabolic process"/>
    <property type="evidence" value="ECO:0000318"/>
    <property type="project" value="GO_Central"/>
</dbReference>
<dbReference type="STRING" id="3659.A0A0A0LY55"/>
<keyword evidence="1" id="KW-0378">Hydrolase</keyword>
<dbReference type="SUPFAM" id="SSF52279">
    <property type="entry name" value="Beta-D-glucan exohydrolase, C-terminal domain"/>
    <property type="match status" value="1"/>
</dbReference>
<protein>
    <recommendedName>
        <fullName evidence="8">Beta-glucosidase</fullName>
    </recommendedName>
</protein>
<keyword evidence="2" id="KW-0326">Glycosidase</keyword>
<dbReference type="InterPro" id="IPR036881">
    <property type="entry name" value="Glyco_hydro_3_C_sf"/>
</dbReference>
<accession>A0A0A0LY55</accession>
<reference evidence="6 7" key="2">
    <citation type="journal article" date="2009" name="PLoS ONE">
        <title>An integrated genetic and cytogenetic map of the cucumber genome.</title>
        <authorList>
            <person name="Ren Y."/>
            <person name="Zhang Z."/>
            <person name="Liu J."/>
            <person name="Staub J.E."/>
            <person name="Han Y."/>
            <person name="Cheng Z."/>
            <person name="Li X."/>
            <person name="Lu J."/>
            <person name="Miao H."/>
            <person name="Kang H."/>
            <person name="Xie B."/>
            <person name="Gu X."/>
            <person name="Wang X."/>
            <person name="Du Y."/>
            <person name="Jin W."/>
            <person name="Huang S."/>
        </authorList>
    </citation>
    <scope>NUCLEOTIDE SEQUENCE [LARGE SCALE GENOMIC DNA]</scope>
    <source>
        <strain evidence="7">cv. 9930</strain>
    </source>
</reference>
<dbReference type="SUPFAM" id="SSF51445">
    <property type="entry name" value="(Trans)glycosidases"/>
    <property type="match status" value="1"/>
</dbReference>
<dbReference type="PRINTS" id="PR00133">
    <property type="entry name" value="GLHYDRLASE3"/>
</dbReference>
<sequence>MMAKAIILIALLLICCFETGAKAENFKYKDPTQRLNVRIKDLLGRMTLEEKIGQMVQIERVNASTEVMKKYFIGSVLSGGGSVPSKQASAQDWINMVNEIQKGALSTRLGIPMIYGIDAVHGHNNVYNATIFPHNIGLGATRDPQLLKRIGVASAREIRATGIPYAFAPCVAVCRDPRWGRCYESYGEDPKIVQEMTEIIPGLQGEIPPNSRKGVPYVAGKENVVACAKHYVGDGGTTKGIDENNTVIDRHGLLSIHMPGYYHSIIKGVATIMVSYSSWNGEKMHANKNLVTDFLKNTLHFQGFVISDWEAIDRITDPPHANYTYSILASITAGLDMIMIPYNYPEFIDGLTNLVKSNYIPISRIDDAVKRILRVKFVMGLFENPIADLSLVNELGKQEHRELAREAVRKSLVLLKNGKSADKPLLPLEKKTQKILVAGSHANNLGYQCGGWTIEWQGLSGNNLTSGTTVLDAIKDTVDPTTEVIFNENPDKKSLQSDTFSYAIVVVGEHPYAELNGDSLNLTIPDPGPNTITNVCGVIKCAVVIISGRPVVIQPYVDSIDALVAAWLPGTEGKGITDVLFGDYGFTGKLSQTWFKTVDQLPMNFGNPNYDPLFPFGHGLTTQPIKS</sequence>
<organism evidence="6 7">
    <name type="scientific">Cucumis sativus</name>
    <name type="common">Cucumber</name>
    <dbReference type="NCBI Taxonomy" id="3659"/>
    <lineage>
        <taxon>Eukaryota</taxon>
        <taxon>Viridiplantae</taxon>
        <taxon>Streptophyta</taxon>
        <taxon>Embryophyta</taxon>
        <taxon>Tracheophyta</taxon>
        <taxon>Spermatophyta</taxon>
        <taxon>Magnoliopsida</taxon>
        <taxon>eudicotyledons</taxon>
        <taxon>Gunneridae</taxon>
        <taxon>Pentapetalae</taxon>
        <taxon>rosids</taxon>
        <taxon>fabids</taxon>
        <taxon>Cucurbitales</taxon>
        <taxon>Cucurbitaceae</taxon>
        <taxon>Benincaseae</taxon>
        <taxon>Cucumis</taxon>
    </lineage>
</organism>
<name>A0A0A0LY55_CUCSA</name>
<dbReference type="FunFam" id="3.40.50.1700:FF:000002">
    <property type="entry name" value="Glycosyl hydrolase family protein"/>
    <property type="match status" value="1"/>
</dbReference>